<dbReference type="GO" id="GO:0003677">
    <property type="term" value="F:DNA binding"/>
    <property type="evidence" value="ECO:0007669"/>
    <property type="project" value="UniProtKB-KW"/>
</dbReference>
<reference evidence="3" key="1">
    <citation type="submission" date="2020-05" db="EMBL/GenBank/DDBJ databases">
        <authorList>
            <person name="Rincon C."/>
            <person name="Sanders R I."/>
            <person name="Robbins C."/>
            <person name="Chaturvedi A."/>
        </authorList>
    </citation>
    <scope>NUCLEOTIDE SEQUENCE</scope>
    <source>
        <strain evidence="3">CHB12</strain>
    </source>
</reference>
<dbReference type="PANTHER" id="PTHR19303:SF73">
    <property type="entry name" value="PROTEIN PDC2"/>
    <property type="match status" value="1"/>
</dbReference>
<sequence length="158" mass="18350">MPKETPRKRKSLTSAQKKEVCLKKISTSFLKQKDLVKEYNVSEGMFPIIEEALTVWIDKALQAGFILTESILTTKTLDFALLCNKEKFKASSGWLDNFKKRHNLKQYNIHGEGGSTPIQDLDSIREKLRQTLRDYDLKDIFNCDKTDLFWKMKPNCTI</sequence>
<proteinExistence type="predicted"/>
<evidence type="ECO:0000313" key="4">
    <source>
        <dbReference type="Proteomes" id="UP000684084"/>
    </source>
</evidence>
<organism evidence="3 4">
    <name type="scientific">Rhizophagus irregularis</name>
    <dbReference type="NCBI Taxonomy" id="588596"/>
    <lineage>
        <taxon>Eukaryota</taxon>
        <taxon>Fungi</taxon>
        <taxon>Fungi incertae sedis</taxon>
        <taxon>Mucoromycota</taxon>
        <taxon>Glomeromycotina</taxon>
        <taxon>Glomeromycetes</taxon>
        <taxon>Glomerales</taxon>
        <taxon>Glomeraceae</taxon>
        <taxon>Rhizophagus</taxon>
    </lineage>
</organism>
<dbReference type="GO" id="GO:0005634">
    <property type="term" value="C:nucleus"/>
    <property type="evidence" value="ECO:0007669"/>
    <property type="project" value="TreeGrafter"/>
</dbReference>
<protein>
    <recommendedName>
        <fullName evidence="2">HTH CENPB-type domain-containing protein</fullName>
    </recommendedName>
</protein>
<dbReference type="EMBL" id="CAGKOT010000028">
    <property type="protein sequence ID" value="CAB5370825.1"/>
    <property type="molecule type" value="Genomic_DNA"/>
</dbReference>
<name>A0A916EC33_9GLOM</name>
<dbReference type="AlphaFoldDB" id="A0A916EC33"/>
<feature type="domain" description="HTH CENPB-type" evidence="2">
    <location>
        <begin position="37"/>
        <end position="108"/>
    </location>
</feature>
<dbReference type="Pfam" id="PF03221">
    <property type="entry name" value="HTH_Tnp_Tc5"/>
    <property type="match status" value="1"/>
</dbReference>
<dbReference type="InterPro" id="IPR006600">
    <property type="entry name" value="HTH_CenpB_DNA-bd_dom"/>
</dbReference>
<evidence type="ECO:0000313" key="3">
    <source>
        <dbReference type="EMBL" id="CAB5370825.1"/>
    </source>
</evidence>
<comment type="caution">
    <text evidence="3">The sequence shown here is derived from an EMBL/GenBank/DDBJ whole genome shotgun (WGS) entry which is preliminary data.</text>
</comment>
<dbReference type="PROSITE" id="PS51253">
    <property type="entry name" value="HTH_CENPB"/>
    <property type="match status" value="1"/>
</dbReference>
<dbReference type="InterPro" id="IPR050863">
    <property type="entry name" value="CenT-Element_Derived"/>
</dbReference>
<evidence type="ECO:0000259" key="2">
    <source>
        <dbReference type="PROSITE" id="PS51253"/>
    </source>
</evidence>
<dbReference type="Proteomes" id="UP000684084">
    <property type="component" value="Unassembled WGS sequence"/>
</dbReference>
<evidence type="ECO:0000256" key="1">
    <source>
        <dbReference type="ARBA" id="ARBA00023125"/>
    </source>
</evidence>
<dbReference type="OrthoDB" id="2390564at2759"/>
<accession>A0A916EC33</accession>
<dbReference type="PANTHER" id="PTHR19303">
    <property type="entry name" value="TRANSPOSON"/>
    <property type="match status" value="1"/>
</dbReference>
<keyword evidence="1" id="KW-0238">DNA-binding</keyword>
<dbReference type="SMART" id="SM00674">
    <property type="entry name" value="CENPB"/>
    <property type="match status" value="1"/>
</dbReference>
<gene>
    <name evidence="3" type="ORF">CHRIB12_LOCUS12808</name>
</gene>